<dbReference type="Proteomes" id="UP000541583">
    <property type="component" value="Unassembled WGS sequence"/>
</dbReference>
<keyword evidence="5" id="KW-1185">Reference proteome</keyword>
<sequence>MKNAIHLKINSIQHIGVPVTNLDASQQFYKRLGFNNVMQAPFTDHGEQGTCVMMQRENILMELYQLPEAGLAEIRSRSNGHIDHVAFDVSDIDETYEIIKEAGFNIIEEAPVFLQFWKNGCKYFNITGPDGERLEFNQVL</sequence>
<name>A0A1N6SUP4_9SPHI</name>
<dbReference type="InterPro" id="IPR037523">
    <property type="entry name" value="VOC_core"/>
</dbReference>
<dbReference type="CDD" id="cd06587">
    <property type="entry name" value="VOC"/>
    <property type="match status" value="1"/>
</dbReference>
<proteinExistence type="predicted"/>
<dbReference type="InterPro" id="IPR051785">
    <property type="entry name" value="MMCE/EMCE_epimerase"/>
</dbReference>
<protein>
    <submittedName>
        <fullName evidence="4">Lactoylglutathione lyase</fullName>
        <ecNumber evidence="4">4.4.1.5</ecNumber>
    </submittedName>
</protein>
<dbReference type="Proteomes" id="UP000548326">
    <property type="component" value="Unassembled WGS sequence"/>
</dbReference>
<dbReference type="EMBL" id="JACHCA010000012">
    <property type="protein sequence ID" value="MBB6129893.1"/>
    <property type="molecule type" value="Genomic_DNA"/>
</dbReference>
<dbReference type="SUPFAM" id="SSF54593">
    <property type="entry name" value="Glyoxalase/Bleomycin resistance protein/Dihydroxybiphenyl dioxygenase"/>
    <property type="match status" value="1"/>
</dbReference>
<keyword evidence="1" id="KW-0479">Metal-binding</keyword>
<reference evidence="5 6" key="1">
    <citation type="submission" date="2020-08" db="EMBL/GenBank/DDBJ databases">
        <title>Genomic Encyclopedia of Type Strains, Phase IV (KMG-V): Genome sequencing to study the core and pangenomes of soil and plant-associated prokaryotes.</title>
        <authorList>
            <person name="Whitman W."/>
        </authorList>
    </citation>
    <scope>NUCLEOTIDE SEQUENCE [LARGE SCALE GENOMIC DNA]</scope>
    <source>
        <strain evidence="3 5">ANJLi2</strain>
        <strain evidence="4 6">MP601</strain>
    </source>
</reference>
<organism evidence="4 6">
    <name type="scientific">Mucilaginibacter lappiensis</name>
    <dbReference type="NCBI Taxonomy" id="354630"/>
    <lineage>
        <taxon>Bacteria</taxon>
        <taxon>Pseudomonadati</taxon>
        <taxon>Bacteroidota</taxon>
        <taxon>Sphingobacteriia</taxon>
        <taxon>Sphingobacteriales</taxon>
        <taxon>Sphingobacteriaceae</taxon>
        <taxon>Mucilaginibacter</taxon>
    </lineage>
</organism>
<dbReference type="PROSITE" id="PS00934">
    <property type="entry name" value="GLYOXALASE_I_1"/>
    <property type="match status" value="1"/>
</dbReference>
<dbReference type="RefSeq" id="WP_076371557.1">
    <property type="nucleotide sequence ID" value="NZ_FTMG01000002.1"/>
</dbReference>
<evidence type="ECO:0000259" key="2">
    <source>
        <dbReference type="PROSITE" id="PS51819"/>
    </source>
</evidence>
<evidence type="ECO:0000256" key="1">
    <source>
        <dbReference type="ARBA" id="ARBA00022723"/>
    </source>
</evidence>
<evidence type="ECO:0000313" key="3">
    <source>
        <dbReference type="EMBL" id="MBB6108266.1"/>
    </source>
</evidence>
<evidence type="ECO:0000313" key="5">
    <source>
        <dbReference type="Proteomes" id="UP000541583"/>
    </source>
</evidence>
<dbReference type="InterPro" id="IPR004360">
    <property type="entry name" value="Glyas_Fos-R_dOase_dom"/>
</dbReference>
<dbReference type="GO" id="GO:0004462">
    <property type="term" value="F:lactoylglutathione lyase activity"/>
    <property type="evidence" value="ECO:0007669"/>
    <property type="project" value="UniProtKB-EC"/>
</dbReference>
<evidence type="ECO:0000313" key="6">
    <source>
        <dbReference type="Proteomes" id="UP000548326"/>
    </source>
</evidence>
<evidence type="ECO:0000313" key="4">
    <source>
        <dbReference type="EMBL" id="MBB6129893.1"/>
    </source>
</evidence>
<dbReference type="Gene3D" id="3.10.180.10">
    <property type="entry name" value="2,3-Dihydroxybiphenyl 1,2-Dioxygenase, domain 1"/>
    <property type="match status" value="1"/>
</dbReference>
<dbReference type="GO" id="GO:0046491">
    <property type="term" value="P:L-methylmalonyl-CoA metabolic process"/>
    <property type="evidence" value="ECO:0007669"/>
    <property type="project" value="TreeGrafter"/>
</dbReference>
<dbReference type="GO" id="GO:0004493">
    <property type="term" value="F:methylmalonyl-CoA epimerase activity"/>
    <property type="evidence" value="ECO:0007669"/>
    <property type="project" value="TreeGrafter"/>
</dbReference>
<dbReference type="AlphaFoldDB" id="A0A1N6SUP4"/>
<accession>A0A1N6SUP4</accession>
<dbReference type="PANTHER" id="PTHR43048:SF3">
    <property type="entry name" value="METHYLMALONYL-COA EPIMERASE, MITOCHONDRIAL"/>
    <property type="match status" value="1"/>
</dbReference>
<dbReference type="STRING" id="354630.SAMN05421821_102497"/>
<feature type="domain" description="VOC" evidence="2">
    <location>
        <begin position="11"/>
        <end position="139"/>
    </location>
</feature>
<dbReference type="EC" id="4.4.1.5" evidence="4"/>
<keyword evidence="4" id="KW-0456">Lyase</keyword>
<dbReference type="GO" id="GO:0046872">
    <property type="term" value="F:metal ion binding"/>
    <property type="evidence" value="ECO:0007669"/>
    <property type="project" value="UniProtKB-KW"/>
</dbReference>
<dbReference type="OrthoDB" id="371072at2"/>
<dbReference type="PROSITE" id="PS51819">
    <property type="entry name" value="VOC"/>
    <property type="match status" value="1"/>
</dbReference>
<dbReference type="InterPro" id="IPR018146">
    <property type="entry name" value="Glyoxalase_1_CS"/>
</dbReference>
<dbReference type="PANTHER" id="PTHR43048">
    <property type="entry name" value="METHYLMALONYL-COA EPIMERASE"/>
    <property type="match status" value="1"/>
</dbReference>
<gene>
    <name evidence="4" type="ORF">HDF22_004030</name>
    <name evidence="3" type="ORF">HDF23_001001</name>
</gene>
<dbReference type="InterPro" id="IPR029068">
    <property type="entry name" value="Glyas_Bleomycin-R_OHBP_Dase"/>
</dbReference>
<dbReference type="Pfam" id="PF00903">
    <property type="entry name" value="Glyoxalase"/>
    <property type="match status" value="1"/>
</dbReference>
<dbReference type="EMBL" id="JACHCB010000002">
    <property type="protein sequence ID" value="MBB6108266.1"/>
    <property type="molecule type" value="Genomic_DNA"/>
</dbReference>
<comment type="caution">
    <text evidence="4">The sequence shown here is derived from an EMBL/GenBank/DDBJ whole genome shotgun (WGS) entry which is preliminary data.</text>
</comment>